<feature type="signal peptide" evidence="4">
    <location>
        <begin position="1"/>
        <end position="43"/>
    </location>
</feature>
<dbReference type="InterPro" id="IPR018392">
    <property type="entry name" value="LysM"/>
</dbReference>
<evidence type="ECO:0000313" key="6">
    <source>
        <dbReference type="EMBL" id="GAA2502140.1"/>
    </source>
</evidence>
<dbReference type="SUPFAM" id="SSF54106">
    <property type="entry name" value="LysM domain"/>
    <property type="match status" value="1"/>
</dbReference>
<comment type="similarity">
    <text evidence="1">Belongs to the transglycosylase family. Rpf subfamily.</text>
</comment>
<reference evidence="6 7" key="1">
    <citation type="journal article" date="2019" name="Int. J. Syst. Evol. Microbiol.">
        <title>The Global Catalogue of Microorganisms (GCM) 10K type strain sequencing project: providing services to taxonomists for standard genome sequencing and annotation.</title>
        <authorList>
            <consortium name="The Broad Institute Genomics Platform"/>
            <consortium name="The Broad Institute Genome Sequencing Center for Infectious Disease"/>
            <person name="Wu L."/>
            <person name="Ma J."/>
        </authorList>
    </citation>
    <scope>NUCLEOTIDE SEQUENCE [LARGE SCALE GENOMIC DNA]</scope>
    <source>
        <strain evidence="6 7">JCM 6307</strain>
    </source>
</reference>
<dbReference type="SUPFAM" id="SSF53955">
    <property type="entry name" value="Lysozyme-like"/>
    <property type="match status" value="1"/>
</dbReference>
<dbReference type="CDD" id="cd13925">
    <property type="entry name" value="RPF"/>
    <property type="match status" value="1"/>
</dbReference>
<evidence type="ECO:0000256" key="4">
    <source>
        <dbReference type="SAM" id="SignalP"/>
    </source>
</evidence>
<dbReference type="Gene3D" id="3.10.350.10">
    <property type="entry name" value="LysM domain"/>
    <property type="match status" value="1"/>
</dbReference>
<keyword evidence="4" id="KW-0732">Signal</keyword>
<feature type="chain" id="PRO_5047198601" evidence="4">
    <location>
        <begin position="44"/>
        <end position="285"/>
    </location>
</feature>
<evidence type="ECO:0000259" key="5">
    <source>
        <dbReference type="PROSITE" id="PS51782"/>
    </source>
</evidence>
<dbReference type="InterPro" id="IPR036779">
    <property type="entry name" value="LysM_dom_sf"/>
</dbReference>
<name>A0ABN3MHC1_9ACTN</name>
<dbReference type="Proteomes" id="UP001501358">
    <property type="component" value="Unassembled WGS sequence"/>
</dbReference>
<feature type="domain" description="LysM" evidence="5">
    <location>
        <begin position="236"/>
        <end position="284"/>
    </location>
</feature>
<dbReference type="CDD" id="cd00118">
    <property type="entry name" value="LysM"/>
    <property type="match status" value="1"/>
</dbReference>
<keyword evidence="7" id="KW-1185">Reference proteome</keyword>
<dbReference type="InterPro" id="IPR010618">
    <property type="entry name" value="RPF"/>
</dbReference>
<feature type="region of interest" description="Disordered" evidence="3">
    <location>
        <begin position="133"/>
        <end position="249"/>
    </location>
</feature>
<dbReference type="PROSITE" id="PS51782">
    <property type="entry name" value="LYSM"/>
    <property type="match status" value="1"/>
</dbReference>
<keyword evidence="2" id="KW-0378">Hydrolase</keyword>
<dbReference type="SMART" id="SM00257">
    <property type="entry name" value="LysM"/>
    <property type="match status" value="1"/>
</dbReference>
<proteinExistence type="inferred from homology"/>
<accession>A0ABN3MHC1</accession>
<evidence type="ECO:0000313" key="7">
    <source>
        <dbReference type="Proteomes" id="UP001501358"/>
    </source>
</evidence>
<evidence type="ECO:0000256" key="2">
    <source>
        <dbReference type="ARBA" id="ARBA00022801"/>
    </source>
</evidence>
<feature type="compositionally biased region" description="Basic and acidic residues" evidence="3">
    <location>
        <begin position="168"/>
        <end position="182"/>
    </location>
</feature>
<evidence type="ECO:0000256" key="3">
    <source>
        <dbReference type="SAM" id="MobiDB-lite"/>
    </source>
</evidence>
<dbReference type="PANTHER" id="PTHR34700:SF4">
    <property type="entry name" value="PHAGE-LIKE ELEMENT PBSX PROTEIN XKDP"/>
    <property type="match status" value="1"/>
</dbReference>
<dbReference type="InterPro" id="IPR023346">
    <property type="entry name" value="Lysozyme-like_dom_sf"/>
</dbReference>
<sequence length="285" mass="29103">MLLSATKGRHHRSSRAARIAAFAGVAGSAAAMPLVVAVSTASAADIPTWERVAKCESSGNWRTNTGNGYHGGLQFTPATWRAHGGTRYAPTADRATKEQQIVVAEKVLASQGPGAWGTCGARAGLAAGGPPAAVGDGAKKGGEGNRWTASGNGSADKYGKYGKYRKGSAGERQEASGRDSGRATDGVPGKENGTGSGAGSGAASRSDERGSAQDPRPLAGKGAGRESGREPGKGASTHRVKRGETLSSVAVQRDVGGGWKKLFELNRDILGSPDLIRAGQELRLR</sequence>
<dbReference type="RefSeq" id="WP_344384886.1">
    <property type="nucleotide sequence ID" value="NZ_BAAATA010000031.1"/>
</dbReference>
<protein>
    <submittedName>
        <fullName evidence="6">Resuscitation-promoting factor protein RpfA</fullName>
    </submittedName>
</protein>
<dbReference type="EMBL" id="BAAATA010000031">
    <property type="protein sequence ID" value="GAA2502140.1"/>
    <property type="molecule type" value="Genomic_DNA"/>
</dbReference>
<dbReference type="Pfam" id="PF06737">
    <property type="entry name" value="Transglycosylas"/>
    <property type="match status" value="1"/>
</dbReference>
<feature type="compositionally biased region" description="Basic and acidic residues" evidence="3">
    <location>
        <begin position="223"/>
        <end position="232"/>
    </location>
</feature>
<comment type="caution">
    <text evidence="6">The sequence shown here is derived from an EMBL/GenBank/DDBJ whole genome shotgun (WGS) entry which is preliminary data.</text>
</comment>
<dbReference type="InterPro" id="IPR052196">
    <property type="entry name" value="Bact_Kbp"/>
</dbReference>
<gene>
    <name evidence="6" type="primary">rpfA</name>
    <name evidence="6" type="ORF">GCM10010406_43250</name>
</gene>
<dbReference type="Pfam" id="PF01476">
    <property type="entry name" value="LysM"/>
    <property type="match status" value="1"/>
</dbReference>
<evidence type="ECO:0000256" key="1">
    <source>
        <dbReference type="ARBA" id="ARBA00010830"/>
    </source>
</evidence>
<dbReference type="PANTHER" id="PTHR34700">
    <property type="entry name" value="POTASSIUM BINDING PROTEIN KBP"/>
    <property type="match status" value="1"/>
</dbReference>
<organism evidence="6 7">
    <name type="scientific">Streptomyces thermolineatus</name>
    <dbReference type="NCBI Taxonomy" id="44033"/>
    <lineage>
        <taxon>Bacteria</taxon>
        <taxon>Bacillati</taxon>
        <taxon>Actinomycetota</taxon>
        <taxon>Actinomycetes</taxon>
        <taxon>Kitasatosporales</taxon>
        <taxon>Streptomycetaceae</taxon>
        <taxon>Streptomyces</taxon>
    </lineage>
</organism>
<dbReference type="Gene3D" id="1.10.530.10">
    <property type="match status" value="1"/>
</dbReference>